<sequence length="417" mass="46436">MKILSSAQACGFGPVSKLVAVTTMVGGGTVDFVGQGVALDFVRRHADRFGRVTAGDTAHGTEISHRLVDADLVLSVMDADLVFWAVRQQRRVVFFDSLLHFWATRLTFAELARCARLVRQADTATAWSAYQRLAPHERILVAHLLATRSLVQNFPGVRERIAELAAVGADHVRLCGPIVDTTTLRALRTVPPRGDGAGLLINLGGFKNFYLDYESRNAYLDLVQRWVVDLARDMPELGHILACCGAFARPETIRVGDVRVEFRFLPHREFLDQLAATALYAVPPSLTSLHEAVIVRRMPFLLPEQHYGHIVNRRMVADTAVGRHAASLRRCGPEFEVPEDDLEGTRELDRLTRELVDDEPRYQRLRAHLGDRFGAYRALTASQRDDAMDELADLLDGPPLTSLLADLDMTLLEAAER</sequence>
<dbReference type="EMBL" id="JACHJL010000020">
    <property type="protein sequence ID" value="MBB5939000.1"/>
    <property type="molecule type" value="Genomic_DNA"/>
</dbReference>
<organism evidence="1 2">
    <name type="scientific">Streptomyces zagrosensis</name>
    <dbReference type="NCBI Taxonomy" id="1042984"/>
    <lineage>
        <taxon>Bacteria</taxon>
        <taxon>Bacillati</taxon>
        <taxon>Actinomycetota</taxon>
        <taxon>Actinomycetes</taxon>
        <taxon>Kitasatosporales</taxon>
        <taxon>Streptomycetaceae</taxon>
        <taxon>Streptomyces</taxon>
    </lineage>
</organism>
<gene>
    <name evidence="1" type="ORF">FHS42_006092</name>
</gene>
<dbReference type="AlphaFoldDB" id="A0A7W9V1B0"/>
<keyword evidence="2" id="KW-1185">Reference proteome</keyword>
<dbReference type="Proteomes" id="UP000588098">
    <property type="component" value="Unassembled WGS sequence"/>
</dbReference>
<evidence type="ECO:0000313" key="2">
    <source>
        <dbReference type="Proteomes" id="UP000588098"/>
    </source>
</evidence>
<protein>
    <submittedName>
        <fullName evidence="1">Uncharacterized protein</fullName>
    </submittedName>
</protein>
<evidence type="ECO:0000313" key="1">
    <source>
        <dbReference type="EMBL" id="MBB5939000.1"/>
    </source>
</evidence>
<comment type="caution">
    <text evidence="1">The sequence shown here is derived from an EMBL/GenBank/DDBJ whole genome shotgun (WGS) entry which is preliminary data.</text>
</comment>
<proteinExistence type="predicted"/>
<name>A0A7W9V1B0_9ACTN</name>
<dbReference type="RefSeq" id="WP_184577378.1">
    <property type="nucleotide sequence ID" value="NZ_JACHJL010000020.1"/>
</dbReference>
<accession>A0A7W9V1B0</accession>
<reference evidence="1 2" key="1">
    <citation type="submission" date="2020-08" db="EMBL/GenBank/DDBJ databases">
        <title>Genomic Encyclopedia of Type Strains, Phase III (KMG-III): the genomes of soil and plant-associated and newly described type strains.</title>
        <authorList>
            <person name="Whitman W."/>
        </authorList>
    </citation>
    <scope>NUCLEOTIDE SEQUENCE [LARGE SCALE GENOMIC DNA]</scope>
    <source>
        <strain evidence="1 2">CECT 8305</strain>
    </source>
</reference>